<dbReference type="InterPro" id="IPR009001">
    <property type="entry name" value="Transl_elong_EF1A/Init_IF2_C"/>
</dbReference>
<gene>
    <name evidence="10" type="primary">tufA</name>
</gene>
<dbReference type="Pfam" id="PF00009">
    <property type="entry name" value="GTP_EFTU"/>
    <property type="match status" value="1"/>
</dbReference>
<dbReference type="NCBIfam" id="TIGR00485">
    <property type="entry name" value="EF-Tu"/>
    <property type="match status" value="1"/>
</dbReference>
<dbReference type="RefSeq" id="YP_009240430.1">
    <property type="nucleotide sequence ID" value="NC_029742.1"/>
</dbReference>
<protein>
    <recommendedName>
        <fullName evidence="8">Elongation factor Tu</fullName>
    </recommendedName>
</protein>
<dbReference type="Gene3D" id="3.40.50.300">
    <property type="entry name" value="P-loop containing nucleotide triphosphate hydrolases"/>
    <property type="match status" value="1"/>
</dbReference>
<dbReference type="FunFam" id="2.40.30.10:FF:000046">
    <property type="entry name" value="Elongation factor Tu"/>
    <property type="match status" value="1"/>
</dbReference>
<keyword evidence="4 8" id="KW-0547">Nucleotide-binding</keyword>
<dbReference type="InterPro" id="IPR041709">
    <property type="entry name" value="EF-Tu_GTP-bd"/>
</dbReference>
<comment type="similarity">
    <text evidence="2 8">Belongs to the TRAFAC class translation factor GTPase superfamily. Classic translation factor GTPase family. EF-Tu/EF-1A subfamily.</text>
</comment>
<organism evidence="10">
    <name type="scientific">Partenskyella glossopodia</name>
    <dbReference type="NCBI Taxonomy" id="552666"/>
    <lineage>
        <taxon>Eukaryota</taxon>
        <taxon>Sar</taxon>
        <taxon>Rhizaria</taxon>
        <taxon>Cercozoa</taxon>
        <taxon>Chlorarachniophyceae</taxon>
        <taxon>Partenskyella</taxon>
    </lineage>
</organism>
<dbReference type="Gene3D" id="2.40.30.10">
    <property type="entry name" value="Translation factors"/>
    <property type="match status" value="2"/>
</dbReference>
<dbReference type="PRINTS" id="PR00315">
    <property type="entry name" value="ELONGATNFCT"/>
</dbReference>
<dbReference type="CDD" id="cd03697">
    <property type="entry name" value="EFTU_II"/>
    <property type="match status" value="1"/>
</dbReference>
<dbReference type="PANTHER" id="PTHR43721:SF5">
    <property type="entry name" value="ELONGATION FACTOR TU, CHLOROPLASTIC"/>
    <property type="match status" value="1"/>
</dbReference>
<dbReference type="SUPFAM" id="SSF52540">
    <property type="entry name" value="P-loop containing nucleoside triphosphate hydrolases"/>
    <property type="match status" value="1"/>
</dbReference>
<dbReference type="AlphaFoldDB" id="A0A140JZN7"/>
<dbReference type="GO" id="GO:0005739">
    <property type="term" value="C:mitochondrion"/>
    <property type="evidence" value="ECO:0007669"/>
    <property type="project" value="TreeGrafter"/>
</dbReference>
<accession>A0A140JZN7</accession>
<evidence type="ECO:0000256" key="6">
    <source>
        <dbReference type="ARBA" id="ARBA00022917"/>
    </source>
</evidence>
<dbReference type="FunFam" id="2.40.30.10:FF:000001">
    <property type="entry name" value="Elongation factor Tu"/>
    <property type="match status" value="1"/>
</dbReference>
<name>A0A140JZN7_9EUKA</name>
<dbReference type="CDD" id="cd01884">
    <property type="entry name" value="EF_Tu"/>
    <property type="match status" value="1"/>
</dbReference>
<comment type="subcellular location">
    <subcellularLocation>
        <location evidence="1">Plastid</location>
    </subcellularLocation>
</comment>
<evidence type="ECO:0000256" key="2">
    <source>
        <dbReference type="ARBA" id="ARBA00007249"/>
    </source>
</evidence>
<dbReference type="InterPro" id="IPR033720">
    <property type="entry name" value="EFTU_2"/>
</dbReference>
<keyword evidence="6" id="KW-0648">Protein biosynthesis</keyword>
<geneLocation type="plastid" evidence="10"/>
<dbReference type="FunFam" id="3.40.50.300:FF:000003">
    <property type="entry name" value="Elongation factor Tu"/>
    <property type="match status" value="1"/>
</dbReference>
<dbReference type="InterPro" id="IPR000795">
    <property type="entry name" value="T_Tr_GTP-bd_dom"/>
</dbReference>
<dbReference type="InterPro" id="IPR050055">
    <property type="entry name" value="EF-Tu_GTPase"/>
</dbReference>
<dbReference type="InterPro" id="IPR009000">
    <property type="entry name" value="Transl_B-barrel_sf"/>
</dbReference>
<dbReference type="InterPro" id="IPR005225">
    <property type="entry name" value="Small_GTP-bd"/>
</dbReference>
<dbReference type="NCBIfam" id="NF009372">
    <property type="entry name" value="PRK12735.1"/>
    <property type="match status" value="1"/>
</dbReference>
<dbReference type="NCBIfam" id="NF000766">
    <property type="entry name" value="PRK00049.1"/>
    <property type="match status" value="1"/>
</dbReference>
<evidence type="ECO:0000256" key="3">
    <source>
        <dbReference type="ARBA" id="ARBA00022640"/>
    </source>
</evidence>
<dbReference type="InterPro" id="IPR031157">
    <property type="entry name" value="G_TR_CS"/>
</dbReference>
<dbReference type="InterPro" id="IPR004160">
    <property type="entry name" value="Transl_elong_EFTu/EF1A_C"/>
</dbReference>
<dbReference type="Pfam" id="PF03144">
    <property type="entry name" value="GTP_EFTU_D2"/>
    <property type="match status" value="1"/>
</dbReference>
<keyword evidence="7 8" id="KW-0342">GTP-binding</keyword>
<dbReference type="GO" id="GO:0003924">
    <property type="term" value="F:GTPase activity"/>
    <property type="evidence" value="ECO:0007669"/>
    <property type="project" value="UniProtKB-UniRule"/>
</dbReference>
<dbReference type="InterPro" id="IPR027417">
    <property type="entry name" value="P-loop_NTPase"/>
</dbReference>
<evidence type="ECO:0000256" key="1">
    <source>
        <dbReference type="ARBA" id="ARBA00004474"/>
    </source>
</evidence>
<keyword evidence="5 8" id="KW-0251">Elongation factor</keyword>
<dbReference type="GO" id="GO:0009507">
    <property type="term" value="C:chloroplast"/>
    <property type="evidence" value="ECO:0007669"/>
    <property type="project" value="UniProtKB-ARBA"/>
</dbReference>
<evidence type="ECO:0000313" key="10">
    <source>
        <dbReference type="EMBL" id="BAU62564.1"/>
    </source>
</evidence>
<reference evidence="10" key="1">
    <citation type="journal article" date="2016" name="J. Plant Res.">
        <title>Plastid genome sequences of Gymnochlora stellata, Lotharella vacuolata, and Partenskyella glossopodia reveal remarkable structural conservation among chlorarachniophyte species.</title>
        <authorList>
            <person name="Suzuki S."/>
            <person name="Hirakawa Y."/>
            <person name="Kofuji R."/>
            <person name="Sugita M."/>
            <person name="Ishida K."/>
        </authorList>
    </citation>
    <scope>NUCLEOTIDE SEQUENCE</scope>
    <source>
        <strain evidence="10">RCC365</strain>
    </source>
</reference>
<keyword evidence="3 10" id="KW-0934">Plastid</keyword>
<comment type="function">
    <text evidence="8">This protein promotes the GTP-dependent binding of aminoacyl-tRNA to the A-site of ribosomes during protein biosynthesis.</text>
</comment>
<dbReference type="GO" id="GO:0005525">
    <property type="term" value="F:GTP binding"/>
    <property type="evidence" value="ECO:0007669"/>
    <property type="project" value="UniProtKB-UniRule"/>
</dbReference>
<dbReference type="NCBIfam" id="NF009373">
    <property type="entry name" value="PRK12736.1"/>
    <property type="match status" value="1"/>
</dbReference>
<dbReference type="NCBIfam" id="TIGR00231">
    <property type="entry name" value="small_GTP"/>
    <property type="match status" value="1"/>
</dbReference>
<evidence type="ECO:0000259" key="9">
    <source>
        <dbReference type="PROSITE" id="PS51722"/>
    </source>
</evidence>
<evidence type="ECO:0000256" key="4">
    <source>
        <dbReference type="ARBA" id="ARBA00022741"/>
    </source>
</evidence>
<dbReference type="GeneID" id="27110073"/>
<feature type="domain" description="Tr-type G" evidence="9">
    <location>
        <begin position="10"/>
        <end position="215"/>
    </location>
</feature>
<proteinExistence type="inferred from homology"/>
<dbReference type="SUPFAM" id="SSF50447">
    <property type="entry name" value="Translation proteins"/>
    <property type="match status" value="1"/>
</dbReference>
<dbReference type="InterPro" id="IPR004541">
    <property type="entry name" value="Transl_elong_EFTu/EF1A_bac/org"/>
</dbReference>
<dbReference type="PANTHER" id="PTHR43721">
    <property type="entry name" value="ELONGATION FACTOR TU-RELATED"/>
    <property type="match status" value="1"/>
</dbReference>
<dbReference type="SUPFAM" id="SSF50465">
    <property type="entry name" value="EF-Tu/eEF-1alpha/eIF2-gamma C-terminal domain"/>
    <property type="match status" value="1"/>
</dbReference>
<evidence type="ECO:0000256" key="7">
    <source>
        <dbReference type="ARBA" id="ARBA00023134"/>
    </source>
</evidence>
<dbReference type="Pfam" id="PF03143">
    <property type="entry name" value="GTP_EFTU_D3"/>
    <property type="match status" value="1"/>
</dbReference>
<dbReference type="GO" id="GO:0003746">
    <property type="term" value="F:translation elongation factor activity"/>
    <property type="evidence" value="ECO:0007669"/>
    <property type="project" value="UniProtKB-UniRule"/>
</dbReference>
<dbReference type="PROSITE" id="PS00301">
    <property type="entry name" value="G_TR_1"/>
    <property type="match status" value="1"/>
</dbReference>
<evidence type="ECO:0000256" key="5">
    <source>
        <dbReference type="ARBA" id="ARBA00022768"/>
    </source>
</evidence>
<sequence>MAREKFERLKPHVNIGTIGHVDHGKTTLTAAITMALSSINGKQGKKYDDIDSAPEEKARGITINTAHVEYETESRHYAHVDCPGHADYVKNMITGAAQMDGAILVVSGADGPMPQTKEHLLLAKQVGVPSIVVFLNKEDQVDDEELLELVELEIREMLDTYDFPGDSIPIIKGSALMALQVLTDSEAVLARGNDPWVDKILSLMDSVDDYIPTPDRETEKPFLMAVEDVFSITGRGTVATGRVERGGVKIGDLVEIVGLRETRSTTVTGLEMFQKMLQESIAGDNVGMLLRGIQKADIQRGMVIAKPGSITPHVSFEAQVYVLTKEEGGRHTPFFKGYRPQFYVRTTDVTGKVESLKSDEDNRDMKMVVPGDRVSMSVELVQPIAIEKGMRFAIREGGRTVGAGVVSTVIS</sequence>
<dbReference type="EMBL" id="AP014948">
    <property type="protein sequence ID" value="BAU62564.1"/>
    <property type="molecule type" value="Genomic_DNA"/>
</dbReference>
<dbReference type="InterPro" id="IPR004161">
    <property type="entry name" value="EFTu-like_2"/>
</dbReference>
<dbReference type="PROSITE" id="PS51722">
    <property type="entry name" value="G_TR_2"/>
    <property type="match status" value="1"/>
</dbReference>
<dbReference type="HAMAP" id="MF_00118_B">
    <property type="entry name" value="EF_Tu_B"/>
    <property type="match status" value="1"/>
</dbReference>
<evidence type="ECO:0000256" key="8">
    <source>
        <dbReference type="RuleBase" id="RU000325"/>
    </source>
</evidence>
<dbReference type="GO" id="GO:0070125">
    <property type="term" value="P:mitochondrial translational elongation"/>
    <property type="evidence" value="ECO:0007669"/>
    <property type="project" value="TreeGrafter"/>
</dbReference>
<dbReference type="CDD" id="cd03707">
    <property type="entry name" value="EFTU_III"/>
    <property type="match status" value="1"/>
</dbReference>